<comment type="caution">
    <text evidence="10">The sequence shown here is derived from an EMBL/GenBank/DDBJ whole genome shotgun (WGS) entry which is preliminary data.</text>
</comment>
<dbReference type="InterPro" id="IPR011066">
    <property type="entry name" value="MscS_channel_C_sf"/>
</dbReference>
<evidence type="ECO:0000256" key="3">
    <source>
        <dbReference type="ARBA" id="ARBA00022475"/>
    </source>
</evidence>
<dbReference type="Proteomes" id="UP000004095">
    <property type="component" value="Unassembled WGS sequence"/>
</dbReference>
<evidence type="ECO:0000256" key="4">
    <source>
        <dbReference type="ARBA" id="ARBA00022692"/>
    </source>
</evidence>
<dbReference type="SUPFAM" id="SSF82689">
    <property type="entry name" value="Mechanosensitive channel protein MscS (YggB), C-terminal domain"/>
    <property type="match status" value="1"/>
</dbReference>
<gene>
    <name evidence="10" type="ORF">M23134_06030</name>
</gene>
<evidence type="ECO:0000256" key="6">
    <source>
        <dbReference type="ARBA" id="ARBA00023136"/>
    </source>
</evidence>
<dbReference type="GO" id="GO:0005886">
    <property type="term" value="C:plasma membrane"/>
    <property type="evidence" value="ECO:0007669"/>
    <property type="project" value="UniProtKB-SubCell"/>
</dbReference>
<proteinExistence type="inferred from homology"/>
<keyword evidence="11" id="KW-1185">Reference proteome</keyword>
<keyword evidence="3" id="KW-1003">Cell membrane</keyword>
<comment type="similarity">
    <text evidence="2">Belongs to the MscS (TC 1.A.23) family.</text>
</comment>
<accession>A1ZU44</accession>
<evidence type="ECO:0000313" key="11">
    <source>
        <dbReference type="Proteomes" id="UP000004095"/>
    </source>
</evidence>
<dbReference type="InterPro" id="IPR049278">
    <property type="entry name" value="MS_channel_C"/>
</dbReference>
<evidence type="ECO:0000256" key="5">
    <source>
        <dbReference type="ARBA" id="ARBA00022989"/>
    </source>
</evidence>
<dbReference type="SUPFAM" id="SSF82861">
    <property type="entry name" value="Mechanosensitive channel protein MscS (YggB), transmembrane region"/>
    <property type="match status" value="1"/>
</dbReference>
<evidence type="ECO:0000313" key="10">
    <source>
        <dbReference type="EMBL" id="EAY26157.1"/>
    </source>
</evidence>
<dbReference type="Pfam" id="PF21082">
    <property type="entry name" value="MS_channel_3rd"/>
    <property type="match status" value="1"/>
</dbReference>
<feature type="transmembrane region" description="Helical" evidence="7">
    <location>
        <begin position="89"/>
        <end position="119"/>
    </location>
</feature>
<dbReference type="InterPro" id="IPR008910">
    <property type="entry name" value="MSC_TM_helix"/>
</dbReference>
<dbReference type="InterPro" id="IPR011014">
    <property type="entry name" value="MscS_channel_TM-2"/>
</dbReference>
<dbReference type="InterPro" id="IPR006685">
    <property type="entry name" value="MscS_channel_2nd"/>
</dbReference>
<keyword evidence="4 7" id="KW-0812">Transmembrane</keyword>
<sequence>MKQINDYINQLVELTIGYAPKILLATLVLIIGLWLIRQVRTVTSRTFGRSSTINQEVKTFLDSLVGFGLKILLLTSAAGIVGIETTSLVGIIAAMGFAVGLSLQGNLSNFASGILIMVFRPFKVGDEVKIKDYRAYVTEIQIFHTILRKFDQTQVTIPNNMLMTSPIHNLSANKIRSIEFEIRLPFHENLGKAINIVKETAYDIPEVIKEDEPFVWVNNFGTHTVLVKVFLKVPQEHFWATDFQVRKAIMEAFAHHKIQVSYPEGVSYGEFGSDKNVYPNKMGFKE</sequence>
<feature type="domain" description="Mechanosensitive ion channel MscS C-terminal" evidence="9">
    <location>
        <begin position="178"/>
        <end position="259"/>
    </location>
</feature>
<dbReference type="AlphaFoldDB" id="A1ZU44"/>
<keyword evidence="6 7" id="KW-0472">Membrane</keyword>
<dbReference type="Pfam" id="PF05552">
    <property type="entry name" value="MS_channel_1st_1"/>
    <property type="match status" value="1"/>
</dbReference>
<organism evidence="10 11">
    <name type="scientific">Microscilla marina ATCC 23134</name>
    <dbReference type="NCBI Taxonomy" id="313606"/>
    <lineage>
        <taxon>Bacteria</taxon>
        <taxon>Pseudomonadati</taxon>
        <taxon>Bacteroidota</taxon>
        <taxon>Cytophagia</taxon>
        <taxon>Cytophagales</taxon>
        <taxon>Microscillaceae</taxon>
        <taxon>Microscilla</taxon>
    </lineage>
</organism>
<feature type="transmembrane region" description="Helical" evidence="7">
    <location>
        <begin position="22"/>
        <end position="39"/>
    </location>
</feature>
<dbReference type="Pfam" id="PF00924">
    <property type="entry name" value="MS_channel_2nd"/>
    <property type="match status" value="1"/>
</dbReference>
<evidence type="ECO:0000259" key="8">
    <source>
        <dbReference type="Pfam" id="PF00924"/>
    </source>
</evidence>
<dbReference type="OrthoDB" id="9809206at2"/>
<dbReference type="SUPFAM" id="SSF50182">
    <property type="entry name" value="Sm-like ribonucleoproteins"/>
    <property type="match status" value="1"/>
</dbReference>
<dbReference type="Gene3D" id="3.30.70.100">
    <property type="match status" value="1"/>
</dbReference>
<dbReference type="InterPro" id="IPR023408">
    <property type="entry name" value="MscS_beta-dom_sf"/>
</dbReference>
<dbReference type="Gene3D" id="2.30.30.60">
    <property type="match status" value="1"/>
</dbReference>
<dbReference type="InterPro" id="IPR045275">
    <property type="entry name" value="MscS_archaea/bacteria_type"/>
</dbReference>
<name>A1ZU44_MICM2</name>
<evidence type="ECO:0000256" key="2">
    <source>
        <dbReference type="ARBA" id="ARBA00008017"/>
    </source>
</evidence>
<feature type="domain" description="Mechanosensitive ion channel MscS" evidence="8">
    <location>
        <begin position="107"/>
        <end position="171"/>
    </location>
</feature>
<dbReference type="EMBL" id="AAWS01000038">
    <property type="protein sequence ID" value="EAY26157.1"/>
    <property type="molecule type" value="Genomic_DNA"/>
</dbReference>
<dbReference type="GO" id="GO:0008381">
    <property type="term" value="F:mechanosensitive monoatomic ion channel activity"/>
    <property type="evidence" value="ECO:0007669"/>
    <property type="project" value="InterPro"/>
</dbReference>
<evidence type="ECO:0000259" key="9">
    <source>
        <dbReference type="Pfam" id="PF21082"/>
    </source>
</evidence>
<evidence type="ECO:0000256" key="7">
    <source>
        <dbReference type="SAM" id="Phobius"/>
    </source>
</evidence>
<reference evidence="10 11" key="1">
    <citation type="submission" date="2007-01" db="EMBL/GenBank/DDBJ databases">
        <authorList>
            <person name="Haygood M."/>
            <person name="Podell S."/>
            <person name="Anderson C."/>
            <person name="Hopkinson B."/>
            <person name="Roe K."/>
            <person name="Barbeau K."/>
            <person name="Gaasterland T."/>
            <person name="Ferriera S."/>
            <person name="Johnson J."/>
            <person name="Kravitz S."/>
            <person name="Beeson K."/>
            <person name="Sutton G."/>
            <person name="Rogers Y.-H."/>
            <person name="Friedman R."/>
            <person name="Frazier M."/>
            <person name="Venter J.C."/>
        </authorList>
    </citation>
    <scope>NUCLEOTIDE SEQUENCE [LARGE SCALE GENOMIC DNA]</scope>
    <source>
        <strain evidence="10 11">ATCC 23134</strain>
    </source>
</reference>
<protein>
    <submittedName>
        <fullName evidence="10">Transporter, small conductance mechanosensitive ion channel (MscS) family</fullName>
    </submittedName>
</protein>
<dbReference type="Gene3D" id="1.10.287.1260">
    <property type="match status" value="1"/>
</dbReference>
<keyword evidence="5 7" id="KW-1133">Transmembrane helix</keyword>
<feature type="transmembrane region" description="Helical" evidence="7">
    <location>
        <begin position="60"/>
        <end position="83"/>
    </location>
</feature>
<dbReference type="InterPro" id="IPR010920">
    <property type="entry name" value="LSM_dom_sf"/>
</dbReference>
<comment type="subcellular location">
    <subcellularLocation>
        <location evidence="1">Cell membrane</location>
        <topology evidence="1">Multi-pass membrane protein</topology>
    </subcellularLocation>
</comment>
<dbReference type="PANTHER" id="PTHR30221:SF1">
    <property type="entry name" value="SMALL-CONDUCTANCE MECHANOSENSITIVE CHANNEL"/>
    <property type="match status" value="1"/>
</dbReference>
<evidence type="ECO:0000256" key="1">
    <source>
        <dbReference type="ARBA" id="ARBA00004651"/>
    </source>
</evidence>
<dbReference type="RefSeq" id="WP_002701591.1">
    <property type="nucleotide sequence ID" value="NZ_AAWS01000038.1"/>
</dbReference>
<dbReference type="eggNOG" id="COG0668">
    <property type="taxonomic scope" value="Bacteria"/>
</dbReference>
<dbReference type="PANTHER" id="PTHR30221">
    <property type="entry name" value="SMALL-CONDUCTANCE MECHANOSENSITIVE CHANNEL"/>
    <property type="match status" value="1"/>
</dbReference>